<evidence type="ECO:0000256" key="3">
    <source>
        <dbReference type="ARBA" id="ARBA00013182"/>
    </source>
</evidence>
<dbReference type="Gene3D" id="3.40.50.1970">
    <property type="match status" value="1"/>
</dbReference>
<evidence type="ECO:0000313" key="10">
    <source>
        <dbReference type="Proteomes" id="UP000278962"/>
    </source>
</evidence>
<feature type="domain" description="Alcohol dehydrogenase iron-type/glycerol dehydrogenase GldA" evidence="7">
    <location>
        <begin position="16"/>
        <end position="182"/>
    </location>
</feature>
<evidence type="ECO:0000256" key="6">
    <source>
        <dbReference type="ARBA" id="ARBA00049496"/>
    </source>
</evidence>
<keyword evidence="4" id="KW-0809">Transit peptide</keyword>
<feature type="domain" description="Fe-containing alcohol dehydrogenase-like C-terminal" evidence="8">
    <location>
        <begin position="230"/>
        <end position="407"/>
    </location>
</feature>
<keyword evidence="10" id="KW-1185">Reference proteome</keyword>
<dbReference type="PANTHER" id="PTHR11496:SF83">
    <property type="entry name" value="HYDROXYACID-OXOACID TRANSHYDROGENASE, MITOCHONDRIAL"/>
    <property type="match status" value="1"/>
</dbReference>
<dbReference type="CDD" id="cd08190">
    <property type="entry name" value="HOT"/>
    <property type="match status" value="1"/>
</dbReference>
<dbReference type="FunFam" id="3.40.50.1970:FF:000003">
    <property type="entry name" value="Alcohol dehydrogenase, iron-containing"/>
    <property type="match status" value="1"/>
</dbReference>
<dbReference type="GO" id="GO:0046872">
    <property type="term" value="F:metal ion binding"/>
    <property type="evidence" value="ECO:0007669"/>
    <property type="project" value="InterPro"/>
</dbReference>
<evidence type="ECO:0000256" key="2">
    <source>
        <dbReference type="ARBA" id="ARBA00010005"/>
    </source>
</evidence>
<dbReference type="Gene3D" id="1.20.1090.10">
    <property type="entry name" value="Dehydroquinate synthase-like - alpha domain"/>
    <property type="match status" value="1"/>
</dbReference>
<organism evidence="9 10">
    <name type="scientific">Solirubrobacter pauli</name>
    <dbReference type="NCBI Taxonomy" id="166793"/>
    <lineage>
        <taxon>Bacteria</taxon>
        <taxon>Bacillati</taxon>
        <taxon>Actinomycetota</taxon>
        <taxon>Thermoleophilia</taxon>
        <taxon>Solirubrobacterales</taxon>
        <taxon>Solirubrobacteraceae</taxon>
        <taxon>Solirubrobacter</taxon>
    </lineage>
</organism>
<comment type="caution">
    <text evidence="9">The sequence shown here is derived from an EMBL/GenBank/DDBJ whole genome shotgun (WGS) entry which is preliminary data.</text>
</comment>
<evidence type="ECO:0000256" key="1">
    <source>
        <dbReference type="ARBA" id="ARBA00000813"/>
    </source>
</evidence>
<dbReference type="Pfam" id="PF25137">
    <property type="entry name" value="ADH_Fe_C"/>
    <property type="match status" value="1"/>
</dbReference>
<dbReference type="SUPFAM" id="SSF56796">
    <property type="entry name" value="Dehydroquinate synthase-like"/>
    <property type="match status" value="1"/>
</dbReference>
<evidence type="ECO:0000259" key="7">
    <source>
        <dbReference type="Pfam" id="PF00465"/>
    </source>
</evidence>
<reference evidence="9 10" key="1">
    <citation type="submission" date="2018-10" db="EMBL/GenBank/DDBJ databases">
        <title>Genomic Encyclopedia of Archaeal and Bacterial Type Strains, Phase II (KMG-II): from individual species to whole genera.</title>
        <authorList>
            <person name="Goeker M."/>
        </authorList>
    </citation>
    <scope>NUCLEOTIDE SEQUENCE [LARGE SCALE GENOMIC DNA]</scope>
    <source>
        <strain evidence="9 10">DSM 14954</strain>
    </source>
</reference>
<comment type="catalytic activity">
    <reaction evidence="1">
        <text>(S)-3-hydroxybutanoate + 2-oxoglutarate = (R)-2-hydroxyglutarate + acetoacetate</text>
        <dbReference type="Rhea" id="RHEA:23048"/>
        <dbReference type="ChEBI" id="CHEBI:11047"/>
        <dbReference type="ChEBI" id="CHEBI:13705"/>
        <dbReference type="ChEBI" id="CHEBI:15801"/>
        <dbReference type="ChEBI" id="CHEBI:16810"/>
        <dbReference type="EC" id="1.1.99.24"/>
    </reaction>
</comment>
<dbReference type="InterPro" id="IPR042157">
    <property type="entry name" value="HOT"/>
</dbReference>
<dbReference type="Pfam" id="PF00465">
    <property type="entry name" value="Fe-ADH"/>
    <property type="match status" value="1"/>
</dbReference>
<dbReference type="InterPro" id="IPR039697">
    <property type="entry name" value="Alcohol_dehydrogenase_Fe"/>
</dbReference>
<dbReference type="GO" id="GO:0004022">
    <property type="term" value="F:alcohol dehydrogenase (NAD+) activity"/>
    <property type="evidence" value="ECO:0007669"/>
    <property type="project" value="InterPro"/>
</dbReference>
<protein>
    <recommendedName>
        <fullName evidence="3">hydroxyacid-oxoacid transhydrogenase</fullName>
        <ecNumber evidence="3">1.1.99.24</ecNumber>
    </recommendedName>
</protein>
<dbReference type="Proteomes" id="UP000278962">
    <property type="component" value="Unassembled WGS sequence"/>
</dbReference>
<evidence type="ECO:0000259" key="8">
    <source>
        <dbReference type="Pfam" id="PF25137"/>
    </source>
</evidence>
<dbReference type="PANTHER" id="PTHR11496">
    <property type="entry name" value="ALCOHOL DEHYDROGENASE"/>
    <property type="match status" value="1"/>
</dbReference>
<evidence type="ECO:0000256" key="5">
    <source>
        <dbReference type="ARBA" id="ARBA00023002"/>
    </source>
</evidence>
<dbReference type="OrthoDB" id="323926at2"/>
<comment type="catalytic activity">
    <reaction evidence="6">
        <text>4-hydroxybutanoate + 2-oxoglutarate = (R)-2-hydroxyglutarate + succinate semialdehyde</text>
        <dbReference type="Rhea" id="RHEA:24734"/>
        <dbReference type="ChEBI" id="CHEBI:15801"/>
        <dbReference type="ChEBI" id="CHEBI:16724"/>
        <dbReference type="ChEBI" id="CHEBI:16810"/>
        <dbReference type="ChEBI" id="CHEBI:57706"/>
        <dbReference type="EC" id="1.1.99.24"/>
    </reaction>
</comment>
<gene>
    <name evidence="9" type="ORF">C8N24_0495</name>
</gene>
<evidence type="ECO:0000256" key="4">
    <source>
        <dbReference type="ARBA" id="ARBA00022946"/>
    </source>
</evidence>
<dbReference type="InterPro" id="IPR056798">
    <property type="entry name" value="ADH_Fe_C"/>
</dbReference>
<sequence length="408" mass="42287">MGAAARESIFTLEATPIKFGPGAVDDAGWELKRLGVTRALLVTDPGIPHVDRVRAALGDVDVVVYDGARVEPTLESLQAAADFALDAEVGGFVSLGGGSAIDTAKVANLIVSHPAPVMDYVNPPIGSGRSVPGPLRPHLAIPTTCGTGSEATTVAVLDIPERRVKTGISHRYLRPSQAIVDPELASTLPSEVVASAGLDVVCHAAESFLSKPYTAREKPSSPDARPPYQGANPVADVWSQKALEYGGRFLRRAVADGDDVEARGAMMLAASMAGVGFGSAGVHIPHACAYPIAGLKHEWTPPGYPSGHAFVPHGISVIVTAPAAFAFTEEASPERHAQAAALLGGSSLPEALRSLMDDLRVPSLAELGYGPDDIPELVEGALAQQRLLAVAPREVGADDLAAILRASL</sequence>
<evidence type="ECO:0000313" key="9">
    <source>
        <dbReference type="EMBL" id="RKQ90682.1"/>
    </source>
</evidence>
<dbReference type="EMBL" id="RBIL01000001">
    <property type="protein sequence ID" value="RKQ90682.1"/>
    <property type="molecule type" value="Genomic_DNA"/>
</dbReference>
<dbReference type="EC" id="1.1.99.24" evidence="3"/>
<dbReference type="InterPro" id="IPR001670">
    <property type="entry name" value="ADH_Fe/GldA"/>
</dbReference>
<proteinExistence type="inferred from homology"/>
<dbReference type="AlphaFoldDB" id="A0A660L6J1"/>
<keyword evidence="5" id="KW-0560">Oxidoreductase</keyword>
<dbReference type="RefSeq" id="WP_121247640.1">
    <property type="nucleotide sequence ID" value="NZ_RBIL01000001.1"/>
</dbReference>
<accession>A0A660L6J1</accession>
<name>A0A660L6J1_9ACTN</name>
<dbReference type="GO" id="GO:0047988">
    <property type="term" value="F:hydroxyacid-oxoacid transhydrogenase activity"/>
    <property type="evidence" value="ECO:0007669"/>
    <property type="project" value="UniProtKB-EC"/>
</dbReference>
<comment type="similarity">
    <text evidence="2">Belongs to the iron-containing alcohol dehydrogenase family. Hydroxyacid-oxoacid transhydrogenase subfamily.</text>
</comment>